<evidence type="ECO:0000256" key="1">
    <source>
        <dbReference type="ARBA" id="ARBA00001954"/>
    </source>
</evidence>
<feature type="domain" description="JmjC" evidence="6">
    <location>
        <begin position="101"/>
        <end position="232"/>
    </location>
</feature>
<dbReference type="Proteomes" id="UP001597059">
    <property type="component" value="Unassembled WGS sequence"/>
</dbReference>
<dbReference type="Pfam" id="PF08007">
    <property type="entry name" value="JmjC_2"/>
    <property type="match status" value="1"/>
</dbReference>
<evidence type="ECO:0000313" key="8">
    <source>
        <dbReference type="Proteomes" id="UP001597059"/>
    </source>
</evidence>
<keyword evidence="2" id="KW-0479">Metal-binding</keyword>
<comment type="cofactor">
    <cofactor evidence="1">
        <name>Fe(2+)</name>
        <dbReference type="ChEBI" id="CHEBI:29033"/>
    </cofactor>
</comment>
<evidence type="ECO:0000256" key="2">
    <source>
        <dbReference type="ARBA" id="ARBA00022723"/>
    </source>
</evidence>
<dbReference type="PROSITE" id="PS51184">
    <property type="entry name" value="JMJC"/>
    <property type="match status" value="1"/>
</dbReference>
<keyword evidence="5" id="KW-0408">Iron</keyword>
<organism evidence="7 8">
    <name type="scientific">Rhodanobacter aciditrophus</name>
    <dbReference type="NCBI Taxonomy" id="1623218"/>
    <lineage>
        <taxon>Bacteria</taxon>
        <taxon>Pseudomonadati</taxon>
        <taxon>Pseudomonadota</taxon>
        <taxon>Gammaproteobacteria</taxon>
        <taxon>Lysobacterales</taxon>
        <taxon>Rhodanobacteraceae</taxon>
        <taxon>Rhodanobacter</taxon>
    </lineage>
</organism>
<dbReference type="Gene3D" id="3.40.366.30">
    <property type="entry name" value="50S ribosomal protein L16 arginine hydroxylase, Chain A, Domain 2"/>
    <property type="match status" value="1"/>
</dbReference>
<accession>A0ABW4B3R1</accession>
<name>A0ABW4B3R1_9GAMM</name>
<comment type="caution">
    <text evidence="7">The sequence shown here is derived from an EMBL/GenBank/DDBJ whole genome shotgun (WGS) entry which is preliminary data.</text>
</comment>
<keyword evidence="3" id="KW-0223">Dioxygenase</keyword>
<keyword evidence="4" id="KW-0560">Oxidoreductase</keyword>
<evidence type="ECO:0000259" key="6">
    <source>
        <dbReference type="PROSITE" id="PS51184"/>
    </source>
</evidence>
<dbReference type="SMART" id="SM00558">
    <property type="entry name" value="JmjC"/>
    <property type="match status" value="1"/>
</dbReference>
<dbReference type="InterPro" id="IPR046799">
    <property type="entry name" value="ROXA-like_wH"/>
</dbReference>
<proteinExistence type="predicted"/>
<dbReference type="PANTHER" id="PTHR13096:SF8">
    <property type="entry name" value="RIBOSOMAL OXYGENASE 1"/>
    <property type="match status" value="1"/>
</dbReference>
<dbReference type="SUPFAM" id="SSF51197">
    <property type="entry name" value="Clavaminate synthase-like"/>
    <property type="match status" value="1"/>
</dbReference>
<evidence type="ECO:0000256" key="5">
    <source>
        <dbReference type="ARBA" id="ARBA00023004"/>
    </source>
</evidence>
<dbReference type="Gene3D" id="2.60.120.650">
    <property type="entry name" value="Cupin"/>
    <property type="match status" value="1"/>
</dbReference>
<protein>
    <submittedName>
        <fullName evidence="7">JmjC domain-containing protein</fullName>
    </submittedName>
</protein>
<sequence>MNIDTPLSILGGMSAKTFYQEYWQKKPLLIRGGASDIELPITADELAGLAMEEEVESRIVIEQGSTPWELLQGPFSEDTFASLPEQEWTLLVQAVDHWVPEAQALRERFNFLPSWRVDDIMVSYATEGGSVGPHYDQYDVFLVQMAGKRRWQVLSPEQYQDSSLTGVQLHILDNFPVDPLQDYELEAGDILYLPPNFAHNGRALDNECMTFSVGFRAPSAQAALQGLTDKLCEEVNEKNRFAAPEPLERDHHAQIQTSDIDHLRQKLIELIDSPTQLASWLGETMSESKYPEYAVQLNQEELAETLEQALSGDTFIRPGDARICYYNQVEKGTCLVFCNGQQIPVASELVDFVEAICDQEEFDFSGLKLDQHPDLPLLFNFLLQHQAVVALPHEDED</sequence>
<evidence type="ECO:0000256" key="3">
    <source>
        <dbReference type="ARBA" id="ARBA00022964"/>
    </source>
</evidence>
<evidence type="ECO:0000256" key="4">
    <source>
        <dbReference type="ARBA" id="ARBA00023002"/>
    </source>
</evidence>
<reference evidence="8" key="1">
    <citation type="journal article" date="2019" name="Int. J. Syst. Evol. Microbiol.">
        <title>The Global Catalogue of Microorganisms (GCM) 10K type strain sequencing project: providing services to taxonomists for standard genome sequencing and annotation.</title>
        <authorList>
            <consortium name="The Broad Institute Genomics Platform"/>
            <consortium name="The Broad Institute Genome Sequencing Center for Infectious Disease"/>
            <person name="Wu L."/>
            <person name="Ma J."/>
        </authorList>
    </citation>
    <scope>NUCLEOTIDE SEQUENCE [LARGE SCALE GENOMIC DNA]</scope>
    <source>
        <strain evidence="8">JCM 30774</strain>
    </source>
</reference>
<dbReference type="Pfam" id="PF20514">
    <property type="entry name" value="WHD_ROXA"/>
    <property type="match status" value="1"/>
</dbReference>
<dbReference type="PANTHER" id="PTHR13096">
    <property type="entry name" value="MINA53 MYC INDUCED NUCLEAR ANTIGEN"/>
    <property type="match status" value="1"/>
</dbReference>
<keyword evidence="8" id="KW-1185">Reference proteome</keyword>
<gene>
    <name evidence="7" type="ORF">ACFQ45_14825</name>
</gene>
<evidence type="ECO:0000313" key="7">
    <source>
        <dbReference type="EMBL" id="MFD1384642.1"/>
    </source>
</evidence>
<dbReference type="EMBL" id="JBHTMN010000017">
    <property type="protein sequence ID" value="MFD1384642.1"/>
    <property type="molecule type" value="Genomic_DNA"/>
</dbReference>
<dbReference type="RefSeq" id="WP_377369063.1">
    <property type="nucleotide sequence ID" value="NZ_JBHTMN010000017.1"/>
</dbReference>
<dbReference type="InterPro" id="IPR039994">
    <property type="entry name" value="NO66-like"/>
</dbReference>
<dbReference type="InterPro" id="IPR003347">
    <property type="entry name" value="JmjC_dom"/>
</dbReference>